<dbReference type="RefSeq" id="WP_184979330.1">
    <property type="nucleotide sequence ID" value="NZ_BAAALO010000012.1"/>
</dbReference>
<protein>
    <recommendedName>
        <fullName evidence="4">Permease</fullName>
    </recommendedName>
</protein>
<evidence type="ECO:0000256" key="1">
    <source>
        <dbReference type="SAM" id="Phobius"/>
    </source>
</evidence>
<feature type="transmembrane region" description="Helical" evidence="1">
    <location>
        <begin position="705"/>
        <end position="730"/>
    </location>
</feature>
<feature type="transmembrane region" description="Helical" evidence="1">
    <location>
        <begin position="624"/>
        <end position="653"/>
    </location>
</feature>
<evidence type="ECO:0000313" key="2">
    <source>
        <dbReference type="EMBL" id="MBB6472241.1"/>
    </source>
</evidence>
<feature type="transmembrane region" description="Helical" evidence="1">
    <location>
        <begin position="204"/>
        <end position="227"/>
    </location>
</feature>
<keyword evidence="1" id="KW-1133">Transmembrane helix</keyword>
<feature type="transmembrane region" description="Helical" evidence="1">
    <location>
        <begin position="40"/>
        <end position="65"/>
    </location>
</feature>
<comment type="caution">
    <text evidence="2">The sequence shown here is derived from an EMBL/GenBank/DDBJ whole genome shotgun (WGS) entry which is preliminary data.</text>
</comment>
<keyword evidence="1" id="KW-0472">Membrane</keyword>
<evidence type="ECO:0008006" key="4">
    <source>
        <dbReference type="Google" id="ProtNLM"/>
    </source>
</evidence>
<sequence>MTPGTDVHPGRRHQGRRLSRQLLRMGRAAGRRAPGNRLRFFALLLAGSMVTVTVMAALAMVGVYAGRDGRNAHRNPRLTEGPGAVAMVLTQGDNVGNLPHEVQFVEPLEESAPPPPGLPRWPEPGEFFLSPELLRLGSGEQIKERYGRYAGLIAPEGLGSADERFAYARPARVDPWDTRRWVKITGFGTETPGTLGEVLDVAPLAQFLTVLLVVLGGPSAALVVVAARSGSTGRDRRNALLTALGAGWGHRALFTVGEAALPVALGTAAGALAFAVVMIGDTRLPITGYLLGAEDMRSMAWAVAPAAVACFGLVLGAVLLLHRVDRSGRATRPTVFARPIPRWRLAVCGGGLALVAASPYWAGLTRFFLYMAGSLLLWATVPSVVAVLIRLFGSRLARLGRARGWAAALVAGRWITARPGVIVRLSVAVVIGMGLITQVQVWTSWLGSMGMEAQAAEERVGDSVLIVGSPSLTDRRVRSFTGALPAGYQVLALDASPSSGPGTEELPPEMRPQVLRAPCPVLRELKLTCSASSTPLSFPTGDARLDELNRWTGNDRPLEVRAAPVAAPGDRPQRLVVLAGAPSLGQGQVKRAAYAALDRPSVERLGQIWLVGAQTTARYGNWTVLFATAGLAVLLLAVMISSAAEFLIFGAGLAPLAVQTDRRGVFVLLGVWNLSLPLALVAAAGTLVALWQGQFFISLTRSGSFSWGILFAVAVSAAAFAAITGLLGGLSASRTAMRWRPHAD</sequence>
<evidence type="ECO:0000313" key="3">
    <source>
        <dbReference type="Proteomes" id="UP000555564"/>
    </source>
</evidence>
<organism evidence="2 3">
    <name type="scientific">Sphaerisporangium rubeum</name>
    <dbReference type="NCBI Taxonomy" id="321317"/>
    <lineage>
        <taxon>Bacteria</taxon>
        <taxon>Bacillati</taxon>
        <taxon>Actinomycetota</taxon>
        <taxon>Actinomycetes</taxon>
        <taxon>Streptosporangiales</taxon>
        <taxon>Streptosporangiaceae</taxon>
        <taxon>Sphaerisporangium</taxon>
    </lineage>
</organism>
<dbReference type="Proteomes" id="UP000555564">
    <property type="component" value="Unassembled WGS sequence"/>
</dbReference>
<keyword evidence="3" id="KW-1185">Reference proteome</keyword>
<feature type="transmembrane region" description="Helical" evidence="1">
    <location>
        <begin position="299"/>
        <end position="322"/>
    </location>
</feature>
<name>A0A7X0IBM7_9ACTN</name>
<accession>A0A7X0IBM7</accession>
<gene>
    <name evidence="2" type="ORF">BJ992_001672</name>
</gene>
<reference evidence="2 3" key="1">
    <citation type="submission" date="2020-08" db="EMBL/GenBank/DDBJ databases">
        <title>Sequencing the genomes of 1000 actinobacteria strains.</title>
        <authorList>
            <person name="Klenk H.-P."/>
        </authorList>
    </citation>
    <scope>NUCLEOTIDE SEQUENCE [LARGE SCALE GENOMIC DNA]</scope>
    <source>
        <strain evidence="2 3">DSM 44936</strain>
    </source>
</reference>
<feature type="transmembrane region" description="Helical" evidence="1">
    <location>
        <begin position="665"/>
        <end position="693"/>
    </location>
</feature>
<feature type="transmembrane region" description="Helical" evidence="1">
    <location>
        <begin position="368"/>
        <end position="393"/>
    </location>
</feature>
<keyword evidence="1" id="KW-0812">Transmembrane</keyword>
<dbReference type="AlphaFoldDB" id="A0A7X0IBM7"/>
<dbReference type="EMBL" id="JACHIU010000001">
    <property type="protein sequence ID" value="MBB6472241.1"/>
    <property type="molecule type" value="Genomic_DNA"/>
</dbReference>
<feature type="transmembrane region" description="Helical" evidence="1">
    <location>
        <begin position="259"/>
        <end position="279"/>
    </location>
</feature>
<feature type="transmembrane region" description="Helical" evidence="1">
    <location>
        <begin position="343"/>
        <end position="362"/>
    </location>
</feature>
<feature type="transmembrane region" description="Helical" evidence="1">
    <location>
        <begin position="421"/>
        <end position="442"/>
    </location>
</feature>
<proteinExistence type="predicted"/>